<name>A0ABU4FSI7_9ACTN</name>
<evidence type="ECO:0000313" key="2">
    <source>
        <dbReference type="EMBL" id="MDV7223552.1"/>
    </source>
</evidence>
<protein>
    <recommendedName>
        <fullName evidence="4">Lipoprotein</fullName>
    </recommendedName>
</protein>
<dbReference type="Proteomes" id="UP001187346">
    <property type="component" value="Unassembled WGS sequence"/>
</dbReference>
<feature type="compositionally biased region" description="Low complexity" evidence="1">
    <location>
        <begin position="19"/>
        <end position="29"/>
    </location>
</feature>
<organism evidence="2 3">
    <name type="scientific">Streptomyces prunicolor</name>
    <dbReference type="NCBI Taxonomy" id="67348"/>
    <lineage>
        <taxon>Bacteria</taxon>
        <taxon>Bacillati</taxon>
        <taxon>Actinomycetota</taxon>
        <taxon>Actinomycetes</taxon>
        <taxon>Kitasatosporales</taxon>
        <taxon>Streptomycetaceae</taxon>
        <taxon>Streptomyces</taxon>
    </lineage>
</organism>
<accession>A0ABU4FSI7</accession>
<gene>
    <name evidence="2" type="ORF">R5A26_47335</name>
</gene>
<keyword evidence="3" id="KW-1185">Reference proteome</keyword>
<sequence>MTTGLLLAGCSGAAGGGTAEPAGSTGAATDSGTRSSPTPAPSATGLDFTADPGRAPKTSAEAERLARAVAAGPISWGPGFVKRDPYESDPGFWPVLDADCVWERESLPATVLATLTRYSEVPATDGKGPIRVAAVVTVHRTVNDADWEMSRTLEEALRCPDQQLRQGERITGLASQGSDFGTLGNLAAEDMLTEGGKYYSDELGGPYYYSWTQSRLGPVTVAVVGKGSKGRSADEVGAALQQGAGAMINRAESELETTE</sequence>
<evidence type="ECO:0008006" key="4">
    <source>
        <dbReference type="Google" id="ProtNLM"/>
    </source>
</evidence>
<dbReference type="RefSeq" id="WP_317775969.1">
    <property type="nucleotide sequence ID" value="NZ_JAWMAJ010000332.1"/>
</dbReference>
<dbReference type="EMBL" id="JAWMAJ010000332">
    <property type="protein sequence ID" value="MDV7223552.1"/>
    <property type="molecule type" value="Genomic_DNA"/>
</dbReference>
<feature type="region of interest" description="Disordered" evidence="1">
    <location>
        <begin position="11"/>
        <end position="59"/>
    </location>
</feature>
<proteinExistence type="predicted"/>
<evidence type="ECO:0000256" key="1">
    <source>
        <dbReference type="SAM" id="MobiDB-lite"/>
    </source>
</evidence>
<evidence type="ECO:0000313" key="3">
    <source>
        <dbReference type="Proteomes" id="UP001187346"/>
    </source>
</evidence>
<comment type="caution">
    <text evidence="2">The sequence shown here is derived from an EMBL/GenBank/DDBJ whole genome shotgun (WGS) entry which is preliminary data.</text>
</comment>
<reference evidence="2 3" key="1">
    <citation type="submission" date="2023-10" db="EMBL/GenBank/DDBJ databases">
        <title>Characterization of rhizosphere-enriched actinobacteria from wheat plants lab-grown on chernevaya soil.</title>
        <authorList>
            <person name="Tikhonova E.N."/>
            <person name="Konopkin A."/>
            <person name="Kravchenko I.K."/>
        </authorList>
    </citation>
    <scope>NUCLEOTIDE SEQUENCE [LARGE SCALE GENOMIC DNA]</scope>
    <source>
        <strain evidence="2 3">RR29</strain>
    </source>
</reference>